<dbReference type="EMBL" id="JARBHB010000011">
    <property type="protein sequence ID" value="KAJ8872148.1"/>
    <property type="molecule type" value="Genomic_DNA"/>
</dbReference>
<dbReference type="Proteomes" id="UP001159363">
    <property type="component" value="Chromosome 10"/>
</dbReference>
<accession>A0ABQ9GJE2</accession>
<gene>
    <name evidence="2" type="ORF">PR048_025750</name>
</gene>
<feature type="region of interest" description="Disordered" evidence="1">
    <location>
        <begin position="562"/>
        <end position="595"/>
    </location>
</feature>
<comment type="caution">
    <text evidence="2">The sequence shown here is derived from an EMBL/GenBank/DDBJ whole genome shotgun (WGS) entry which is preliminary data.</text>
</comment>
<reference evidence="2 3" key="1">
    <citation type="submission" date="2023-02" db="EMBL/GenBank/DDBJ databases">
        <title>LHISI_Scaffold_Assembly.</title>
        <authorList>
            <person name="Stuart O.P."/>
            <person name="Cleave R."/>
            <person name="Magrath M.J.L."/>
            <person name="Mikheyev A.S."/>
        </authorList>
    </citation>
    <scope>NUCLEOTIDE SEQUENCE [LARGE SCALE GENOMIC DNA]</scope>
    <source>
        <strain evidence="2">Daus_M_001</strain>
        <tissue evidence="2">Leg muscle</tissue>
    </source>
</reference>
<evidence type="ECO:0000313" key="3">
    <source>
        <dbReference type="Proteomes" id="UP001159363"/>
    </source>
</evidence>
<sequence>MLSPGVVIDFTSACSMRSDTDQLSQPPAVISHLDVTPVWSGGDSLRTYTLTTVLSFQRTYFLSVGAAVDERLACSPPTKAIRVNSPGGSLQIFVFGNRVGRCRWSACFLGDLPFPPPFNYSAAPYFTSTTLIGSQDLDYFIKRIERGGAVVIHWTRIREDPDSIPGPAILILVFHCFPKCWVTPPGEPAVKRECSRVDSRCRLMTRAGRLSVCVSGVEVGSGRVSCLLCYPPRHVTCSLPLPFFTSSLPPSRHSHATTLPPARLSPRRAGPLPYFRKWESCRTMTLAGEFSRGSPVCPVLAFRTSSSTLHSPQPRRIFARGNRAGRCRWFGGSSRGSPVPPTPLFLLCSMLTSITFIGSQDLAFMSEKTYNMLAALPVRPGRASEGACQGQASYPRSARPFTKACRRVHSDKFIVTRALLSLAGLNVMRLQTLATCMAGALEAPSHTLLHSGPITDVPRYSGRTLAHTEFDTSWRSLVQSSPSTVSADNQYTACIGKFVHKTEESSLQVSTNQLGRIYNPSRPSVNHVINSQPEVAINSNSPSVKTMAISTGMKGWWKRKIPEKTHRPVASSGSIRGRPRRESNPARLAGRRDVGGALKVVQPSKLGCQLGGPPWLKYYRCADPDRSPHPEYG</sequence>
<evidence type="ECO:0000256" key="1">
    <source>
        <dbReference type="SAM" id="MobiDB-lite"/>
    </source>
</evidence>
<keyword evidence="3" id="KW-1185">Reference proteome</keyword>
<name>A0ABQ9GJE2_9NEOP</name>
<organism evidence="2 3">
    <name type="scientific">Dryococelus australis</name>
    <dbReference type="NCBI Taxonomy" id="614101"/>
    <lineage>
        <taxon>Eukaryota</taxon>
        <taxon>Metazoa</taxon>
        <taxon>Ecdysozoa</taxon>
        <taxon>Arthropoda</taxon>
        <taxon>Hexapoda</taxon>
        <taxon>Insecta</taxon>
        <taxon>Pterygota</taxon>
        <taxon>Neoptera</taxon>
        <taxon>Polyneoptera</taxon>
        <taxon>Phasmatodea</taxon>
        <taxon>Verophasmatodea</taxon>
        <taxon>Anareolatae</taxon>
        <taxon>Phasmatidae</taxon>
        <taxon>Eurycanthinae</taxon>
        <taxon>Dryococelus</taxon>
    </lineage>
</organism>
<proteinExistence type="predicted"/>
<feature type="compositionally biased region" description="Basic and acidic residues" evidence="1">
    <location>
        <begin position="580"/>
        <end position="594"/>
    </location>
</feature>
<evidence type="ECO:0000313" key="2">
    <source>
        <dbReference type="EMBL" id="KAJ8872148.1"/>
    </source>
</evidence>
<protein>
    <submittedName>
        <fullName evidence="2">Uncharacterized protein</fullName>
    </submittedName>
</protein>